<evidence type="ECO:0000256" key="1">
    <source>
        <dbReference type="ARBA" id="ARBA00005121"/>
    </source>
</evidence>
<evidence type="ECO:0000256" key="4">
    <source>
        <dbReference type="ARBA" id="ARBA00023244"/>
    </source>
</evidence>
<name>B7VLX2_VIBA3</name>
<dbReference type="GO" id="GO:0006779">
    <property type="term" value="P:porphyrin-containing compound biosynthetic process"/>
    <property type="evidence" value="ECO:0007669"/>
    <property type="project" value="UniProtKB-UniRule"/>
</dbReference>
<evidence type="ECO:0000313" key="10">
    <source>
        <dbReference type="EMBL" id="CAV18064.1"/>
    </source>
</evidence>
<protein>
    <recommendedName>
        <fullName evidence="3 8">Corrinoid adenosyltransferase</fullName>
        <ecNumber evidence="3 8">2.5.1.17</ecNumber>
    </recommendedName>
    <alternativeName>
        <fullName evidence="8">Cob(II)alamin adenosyltransferase</fullName>
    </alternativeName>
    <alternativeName>
        <fullName evidence="8">Cob(II)yrinic acid a,c-diamide adenosyltransferase</fullName>
    </alternativeName>
</protein>
<dbReference type="InterPro" id="IPR027417">
    <property type="entry name" value="P-loop_NTPase"/>
</dbReference>
<comment type="function">
    <text evidence="5 8">Required for both de novo synthesis of the corrin ring for the assimilation of exogenous corrinoids. Participates in the adenosylation of a variety of incomplete and complete corrinoids.</text>
</comment>
<dbReference type="KEGG" id="vsp:VS_1013"/>
<dbReference type="NCBIfam" id="NF004637">
    <property type="entry name" value="PRK05986.1"/>
    <property type="match status" value="1"/>
</dbReference>
<evidence type="ECO:0000256" key="7">
    <source>
        <dbReference type="ARBA" id="ARBA00048692"/>
    </source>
</evidence>
<feature type="domain" description="Cob(I)alamin adenosyltransferase N-terminal" evidence="9">
    <location>
        <begin position="22"/>
        <end position="47"/>
    </location>
</feature>
<dbReference type="STRING" id="575788.VS_1013"/>
<dbReference type="Pfam" id="PF12557">
    <property type="entry name" value="Co_AT_N"/>
    <property type="match status" value="1"/>
</dbReference>
<evidence type="ECO:0000256" key="2">
    <source>
        <dbReference type="ARBA" id="ARBA00007487"/>
    </source>
</evidence>
<evidence type="ECO:0000259" key="9">
    <source>
        <dbReference type="Pfam" id="PF12557"/>
    </source>
</evidence>
<dbReference type="GO" id="GO:0005737">
    <property type="term" value="C:cytoplasm"/>
    <property type="evidence" value="ECO:0007669"/>
    <property type="project" value="UniProtKB-SubCell"/>
</dbReference>
<evidence type="ECO:0000256" key="5">
    <source>
        <dbReference type="ARBA" id="ARBA00024929"/>
    </source>
</evidence>
<dbReference type="PANTHER" id="PTHR46638">
    <property type="entry name" value="CORRINOID ADENOSYLTRANSFERASE"/>
    <property type="match status" value="1"/>
</dbReference>
<dbReference type="CDD" id="cd00561">
    <property type="entry name" value="CobA_ACA"/>
    <property type="match status" value="1"/>
</dbReference>
<dbReference type="InterPro" id="IPR025826">
    <property type="entry name" value="Co_AT_N_dom"/>
</dbReference>
<dbReference type="NCBIfam" id="TIGR00708">
    <property type="entry name" value="cobA"/>
    <property type="match status" value="1"/>
</dbReference>
<dbReference type="Gene3D" id="3.40.50.300">
    <property type="entry name" value="P-loop containing nucleotide triphosphate hydrolases"/>
    <property type="match status" value="1"/>
</dbReference>
<comment type="catalytic activity">
    <reaction evidence="7 8">
        <text>2 cob(II)alamin + reduced [electron-transfer flavoprotein] + 2 ATP = 2 adenosylcob(III)alamin + 2 triphosphate + oxidized [electron-transfer flavoprotein] + 3 H(+)</text>
        <dbReference type="Rhea" id="RHEA:28671"/>
        <dbReference type="Rhea" id="RHEA-COMP:10685"/>
        <dbReference type="Rhea" id="RHEA-COMP:10686"/>
        <dbReference type="ChEBI" id="CHEBI:15378"/>
        <dbReference type="ChEBI" id="CHEBI:16304"/>
        <dbReference type="ChEBI" id="CHEBI:18036"/>
        <dbReference type="ChEBI" id="CHEBI:18408"/>
        <dbReference type="ChEBI" id="CHEBI:30616"/>
        <dbReference type="ChEBI" id="CHEBI:57692"/>
        <dbReference type="ChEBI" id="CHEBI:58307"/>
        <dbReference type="EC" id="2.5.1.17"/>
    </reaction>
</comment>
<dbReference type="PANTHER" id="PTHR46638:SF1">
    <property type="entry name" value="CORRINOID ADENOSYLTRANSFERASE"/>
    <property type="match status" value="1"/>
</dbReference>
<dbReference type="InterPro" id="IPR003724">
    <property type="entry name" value="CblAdoTrfase_CobA"/>
</dbReference>
<dbReference type="EMBL" id="FM954972">
    <property type="protein sequence ID" value="CAV18064.1"/>
    <property type="molecule type" value="Genomic_DNA"/>
</dbReference>
<evidence type="ECO:0000313" key="11">
    <source>
        <dbReference type="Proteomes" id="UP000009100"/>
    </source>
</evidence>
<evidence type="ECO:0000256" key="3">
    <source>
        <dbReference type="ARBA" id="ARBA00012454"/>
    </source>
</evidence>
<dbReference type="AlphaFoldDB" id="B7VLX2"/>
<keyword evidence="8" id="KW-0963">Cytoplasm</keyword>
<dbReference type="HOGENOM" id="CLU_088595_0_0_6"/>
<dbReference type="eggNOG" id="COG2109">
    <property type="taxonomic scope" value="Bacteria"/>
</dbReference>
<organism evidence="10 11">
    <name type="scientific">Vibrio atlanticus (strain LGP32)</name>
    <name type="common">Vibrio splendidus (strain Mel32)</name>
    <dbReference type="NCBI Taxonomy" id="575788"/>
    <lineage>
        <taxon>Bacteria</taxon>
        <taxon>Pseudomonadati</taxon>
        <taxon>Pseudomonadota</taxon>
        <taxon>Gammaproteobacteria</taxon>
        <taxon>Vibrionales</taxon>
        <taxon>Vibrionaceae</taxon>
        <taxon>Vibrio</taxon>
    </lineage>
</organism>
<dbReference type="GO" id="GO:0008817">
    <property type="term" value="F:corrinoid adenosyltransferase activity"/>
    <property type="evidence" value="ECO:0007669"/>
    <property type="project" value="UniProtKB-UniRule"/>
</dbReference>
<dbReference type="UniPathway" id="UPA00148">
    <property type="reaction ID" value="UER00233"/>
</dbReference>
<sequence>MVFAIVKLGYDRRNHNLKGFVMSTEDNKEQRHKARQQKVKEQVDARVAAAQEVKGLLLVITGNGKGKSTSGFGTITRAVGHGKKCAVAQFVKGTWDNGEKNVLQKLDVEFQVMGTGFTWETQNKAKDIEAAQRVWKECQRMLADESIDVILFDELTYMVSYGYIELDEVVEALSNRPKMQSVIITGRGAHRTLTDMADTVSEVRNVKHAFESGVKALQGVDW</sequence>
<comment type="pathway">
    <text evidence="1 8">Cofactor biosynthesis; adenosylcobalamin biosynthesis; adenosylcobalamin from cob(II)yrinate a,c-diamide: step 2/7.</text>
</comment>
<accession>B7VLX2</accession>
<dbReference type="Proteomes" id="UP000009100">
    <property type="component" value="Chromosome 1"/>
</dbReference>
<reference evidence="10 11" key="1">
    <citation type="submission" date="2009-02" db="EMBL/GenBank/DDBJ databases">
        <title>Vibrio splendidus str. LGP32 complete genome.</title>
        <authorList>
            <person name="Mazel D."/>
            <person name="Le Roux F."/>
        </authorList>
    </citation>
    <scope>NUCLEOTIDE SEQUENCE [LARGE SCALE GENOMIC DNA]</scope>
    <source>
        <strain evidence="10 11">LGP32</strain>
    </source>
</reference>
<evidence type="ECO:0000256" key="8">
    <source>
        <dbReference type="PIRNR" id="PIRNR015617"/>
    </source>
</evidence>
<dbReference type="Pfam" id="PF02572">
    <property type="entry name" value="CobA_CobO_BtuR"/>
    <property type="match status" value="1"/>
</dbReference>
<dbReference type="GO" id="GO:0009236">
    <property type="term" value="P:cobalamin biosynthetic process"/>
    <property type="evidence" value="ECO:0007669"/>
    <property type="project" value="UniProtKB-UniRule"/>
</dbReference>
<dbReference type="GO" id="GO:0005524">
    <property type="term" value="F:ATP binding"/>
    <property type="evidence" value="ECO:0007669"/>
    <property type="project" value="UniProtKB-UniRule"/>
</dbReference>
<keyword evidence="8" id="KW-0808">Transferase</keyword>
<dbReference type="SUPFAM" id="SSF52540">
    <property type="entry name" value="P-loop containing nucleoside triphosphate hydrolases"/>
    <property type="match status" value="1"/>
</dbReference>
<comment type="catalytic activity">
    <reaction evidence="6 8">
        <text>2 cob(II)yrinate a,c diamide + reduced [electron-transfer flavoprotein] + 2 ATP = 2 adenosylcob(III)yrinate a,c-diamide + 2 triphosphate + oxidized [electron-transfer flavoprotein] + 3 H(+)</text>
        <dbReference type="Rhea" id="RHEA:11528"/>
        <dbReference type="Rhea" id="RHEA-COMP:10685"/>
        <dbReference type="Rhea" id="RHEA-COMP:10686"/>
        <dbReference type="ChEBI" id="CHEBI:15378"/>
        <dbReference type="ChEBI" id="CHEBI:18036"/>
        <dbReference type="ChEBI" id="CHEBI:30616"/>
        <dbReference type="ChEBI" id="CHEBI:57692"/>
        <dbReference type="ChEBI" id="CHEBI:58307"/>
        <dbReference type="ChEBI" id="CHEBI:58503"/>
        <dbReference type="ChEBI" id="CHEBI:58537"/>
        <dbReference type="EC" id="2.5.1.17"/>
    </reaction>
</comment>
<dbReference type="PIRSF" id="PIRSF015617">
    <property type="entry name" value="Adensltrnsf_CobA"/>
    <property type="match status" value="1"/>
</dbReference>
<keyword evidence="4 8" id="KW-0627">Porphyrin biosynthesis</keyword>
<gene>
    <name evidence="10" type="ordered locus">VS_1013</name>
</gene>
<comment type="subcellular location">
    <subcellularLocation>
        <location evidence="8">Cytoplasm</location>
    </subcellularLocation>
</comment>
<keyword evidence="8" id="KW-0169">Cobalamin biosynthesis</keyword>
<dbReference type="EC" id="2.5.1.17" evidence="3 8"/>
<proteinExistence type="inferred from homology"/>
<keyword evidence="8" id="KW-0547">Nucleotide-binding</keyword>
<keyword evidence="8" id="KW-0067">ATP-binding</keyword>
<evidence type="ECO:0000256" key="6">
    <source>
        <dbReference type="ARBA" id="ARBA00048555"/>
    </source>
</evidence>
<comment type="similarity">
    <text evidence="2 8">Belongs to the Cob(I)alamin adenosyltransferase family.</text>
</comment>